<dbReference type="EMBL" id="NAJO01000011">
    <property type="protein sequence ID" value="OQO09159.1"/>
    <property type="molecule type" value="Genomic_DNA"/>
</dbReference>
<dbReference type="Pfam" id="PF08631">
    <property type="entry name" value="SPO22"/>
    <property type="match status" value="1"/>
</dbReference>
<keyword evidence="3" id="KW-1185">Reference proteome</keyword>
<accession>A0A1V8TCQ0</accession>
<dbReference type="AlphaFoldDB" id="A0A1V8TCQ0"/>
<dbReference type="InterPro" id="IPR039057">
    <property type="entry name" value="Spo22/ZIP4"/>
</dbReference>
<dbReference type="InParanoid" id="A0A1V8TCQ0"/>
<keyword evidence="1" id="KW-0469">Meiosis</keyword>
<evidence type="ECO:0000313" key="3">
    <source>
        <dbReference type="Proteomes" id="UP000192596"/>
    </source>
</evidence>
<dbReference type="PANTHER" id="PTHR40375">
    <property type="entry name" value="SPORULATION-SPECIFIC PROTEIN 22"/>
    <property type="match status" value="1"/>
</dbReference>
<sequence>MAPLKSVKRDAAIKQLQSEADFATAICKSLKDGQIITTNIYAELKSRIQQLWTLSLPPQIIRPIDFDHIGTSIWNHATSLIRATSSSDGVAQDGQVSVARSCVLLRAYAYLLLDLATETVSSDSQHLRLFKVGLKTARYCLAYGSPEIAMHLLEKCSIHATRFEDAQPAVNFADDGDSDRRNEVNDLATELWLLRMLHSCKVMRPDLAEHFFAKVSASLSTSATLSYMAAEICYDASRSIPKHGRSRDGSQWLERAFCLLDSDCIADLDRDTEDLRISVAVALVGVLLENGDADSINRAWQATDSLSSKYRLGDRLTVLRMHLTIALKQGDEDAIHHILHRAVSVTLLTDITFDIILRLIYGARKAHVQACLSSLDQLIRNRLLPDLTTAMETDELHTWLEKAAVTYTSVCTANAFTSVGEPVAMLTALFDAIVHATQSPVSAKATHTIQTLIWNASSKSTGEDTKSWLQLLRHPLFDSAGVVNKARIGRKAINTALDCHDLDSARAAYFQMPETARDESATRYLAFKVALSMNDTQMARDCLDILMKQSSKDPKYLYACVLEAQTLNNRAMAVAAFQCLVAQPPQGVHLPALLRCTARLHIGELDQPNIPPDEVMHELLRVFDIAADNVKSFRQAGDDQYRAEMQWWSKNTYNLALRLCREVHPEYVVRLARLCARFLSCLPKDDGKMHQDNIPHRRRICHFLAATALTVLGRSYDDGTEESLQYYTEIRKEVQAYTAPELAKPENQSDPSTSARTLELYKFDLEAILKLQQWDTLKSALERCLQLDNIDGWDTLVDIVLIIHERASALKAPSSSTTDIPALLSKIINEVWRQDREVTKLARWIRVTFTIISTSGEDDGGLSLKLVDQAVGMAKTRQNRQTGRERYPEEELQWLATTTFNRAVDLLAQDERKEAEGWVNGALELARYADDGGLLHKHLTRNRYEAMKRLGMRGGA</sequence>
<dbReference type="GO" id="GO:0051321">
    <property type="term" value="P:meiotic cell cycle"/>
    <property type="evidence" value="ECO:0007669"/>
    <property type="project" value="UniProtKB-KW"/>
</dbReference>
<protein>
    <recommendedName>
        <fullName evidence="4">Protein ZIP4 homolog</fullName>
    </recommendedName>
</protein>
<comment type="caution">
    <text evidence="2">The sequence shown here is derived from an EMBL/GenBank/DDBJ whole genome shotgun (WGS) entry which is preliminary data.</text>
</comment>
<dbReference type="OrthoDB" id="65716at2759"/>
<dbReference type="STRING" id="1507870.A0A1V8TCQ0"/>
<reference evidence="3" key="1">
    <citation type="submission" date="2017-03" db="EMBL/GenBank/DDBJ databases">
        <title>Genomes of endolithic fungi from Antarctica.</title>
        <authorList>
            <person name="Coleine C."/>
            <person name="Masonjones S."/>
            <person name="Stajich J.E."/>
        </authorList>
    </citation>
    <scope>NUCLEOTIDE SEQUENCE [LARGE SCALE GENOMIC DNA]</scope>
    <source>
        <strain evidence="3">CCFEE 5527</strain>
    </source>
</reference>
<proteinExistence type="predicted"/>
<evidence type="ECO:0000313" key="2">
    <source>
        <dbReference type="EMBL" id="OQO09159.1"/>
    </source>
</evidence>
<dbReference type="InterPro" id="IPR013940">
    <property type="entry name" value="Spo22/ZIP4/TEX11"/>
</dbReference>
<evidence type="ECO:0008006" key="4">
    <source>
        <dbReference type="Google" id="ProtNLM"/>
    </source>
</evidence>
<dbReference type="Proteomes" id="UP000192596">
    <property type="component" value="Unassembled WGS sequence"/>
</dbReference>
<organism evidence="2 3">
    <name type="scientific">Cryoendolithus antarcticus</name>
    <dbReference type="NCBI Taxonomy" id="1507870"/>
    <lineage>
        <taxon>Eukaryota</taxon>
        <taxon>Fungi</taxon>
        <taxon>Dikarya</taxon>
        <taxon>Ascomycota</taxon>
        <taxon>Pezizomycotina</taxon>
        <taxon>Dothideomycetes</taxon>
        <taxon>Dothideomycetidae</taxon>
        <taxon>Cladosporiales</taxon>
        <taxon>Cladosporiaceae</taxon>
        <taxon>Cryoendolithus</taxon>
    </lineage>
</organism>
<name>A0A1V8TCQ0_9PEZI</name>
<dbReference type="GO" id="GO:0090173">
    <property type="term" value="P:regulation of synaptonemal complex assembly"/>
    <property type="evidence" value="ECO:0007669"/>
    <property type="project" value="InterPro"/>
</dbReference>
<evidence type="ECO:0000256" key="1">
    <source>
        <dbReference type="ARBA" id="ARBA00023254"/>
    </source>
</evidence>
<gene>
    <name evidence="2" type="ORF">B0A48_06050</name>
</gene>
<dbReference type="PANTHER" id="PTHR40375:SF2">
    <property type="entry name" value="SPORULATION-SPECIFIC PROTEIN 22"/>
    <property type="match status" value="1"/>
</dbReference>